<sequence>MAAALLTQVLALAPPRATPSARASPPRATLERGAARAEHVDVLIAGGGPAGLAAALSLASCGRAVTLVERREHAAAFEAQRAYLYLLDRRGQRFTDAHGLTEQIQARGVPNDGYLITRAWPDARGVVTSRPLLAQESTSSAIWIPRAVLLELLAQAAAAAGATLL</sequence>
<evidence type="ECO:0000256" key="6">
    <source>
        <dbReference type="ARBA" id="ARBA00023033"/>
    </source>
</evidence>
<dbReference type="Pfam" id="PF01494">
    <property type="entry name" value="FAD_binding_3"/>
    <property type="match status" value="1"/>
</dbReference>
<evidence type="ECO:0000256" key="3">
    <source>
        <dbReference type="ARBA" id="ARBA00022827"/>
    </source>
</evidence>
<comment type="cofactor">
    <cofactor evidence="1">
        <name>FAD</name>
        <dbReference type="ChEBI" id="CHEBI:57692"/>
    </cofactor>
</comment>
<evidence type="ECO:0000256" key="4">
    <source>
        <dbReference type="ARBA" id="ARBA00022857"/>
    </source>
</evidence>
<dbReference type="Proteomes" id="UP001515480">
    <property type="component" value="Unassembled WGS sequence"/>
</dbReference>
<keyword evidence="6" id="KW-0503">Monooxygenase</keyword>
<keyword evidence="2" id="KW-0285">Flavoprotein</keyword>
<dbReference type="InterPro" id="IPR036188">
    <property type="entry name" value="FAD/NAD-bd_sf"/>
</dbReference>
<name>A0AB34JKH5_PRYPA</name>
<dbReference type="PANTHER" id="PTHR46028">
    <property type="entry name" value="KYNURENINE 3-MONOOXYGENASE"/>
    <property type="match status" value="1"/>
</dbReference>
<dbReference type="SUPFAM" id="SSF51905">
    <property type="entry name" value="FAD/NAD(P)-binding domain"/>
    <property type="match status" value="1"/>
</dbReference>
<dbReference type="PANTHER" id="PTHR46028:SF2">
    <property type="entry name" value="KYNURENINE 3-MONOOXYGENASE"/>
    <property type="match status" value="1"/>
</dbReference>
<reference evidence="8 9" key="1">
    <citation type="journal article" date="2024" name="Science">
        <title>Giant polyketide synthase enzymes in the biosynthesis of giant marine polyether toxins.</title>
        <authorList>
            <person name="Fallon T.R."/>
            <person name="Shende V.V."/>
            <person name="Wierzbicki I.H."/>
            <person name="Pendleton A.L."/>
            <person name="Watervoot N.F."/>
            <person name="Auber R.P."/>
            <person name="Gonzalez D.J."/>
            <person name="Wisecaver J.H."/>
            <person name="Moore B.S."/>
        </authorList>
    </citation>
    <scope>NUCLEOTIDE SEQUENCE [LARGE SCALE GENOMIC DNA]</scope>
    <source>
        <strain evidence="8 9">12B1</strain>
    </source>
</reference>
<dbReference type="Gene3D" id="3.50.50.60">
    <property type="entry name" value="FAD/NAD(P)-binding domain"/>
    <property type="match status" value="1"/>
</dbReference>
<keyword evidence="3" id="KW-0274">FAD</keyword>
<dbReference type="GO" id="GO:0070189">
    <property type="term" value="P:kynurenine metabolic process"/>
    <property type="evidence" value="ECO:0007669"/>
    <property type="project" value="TreeGrafter"/>
</dbReference>
<organism evidence="8 9">
    <name type="scientific">Prymnesium parvum</name>
    <name type="common">Toxic golden alga</name>
    <dbReference type="NCBI Taxonomy" id="97485"/>
    <lineage>
        <taxon>Eukaryota</taxon>
        <taxon>Haptista</taxon>
        <taxon>Haptophyta</taxon>
        <taxon>Prymnesiophyceae</taxon>
        <taxon>Prymnesiales</taxon>
        <taxon>Prymnesiaceae</taxon>
        <taxon>Prymnesium</taxon>
    </lineage>
</organism>
<keyword evidence="4" id="KW-0521">NADP</keyword>
<protein>
    <recommendedName>
        <fullName evidence="7">FAD-binding domain-containing protein</fullName>
    </recommendedName>
</protein>
<proteinExistence type="predicted"/>
<evidence type="ECO:0000259" key="7">
    <source>
        <dbReference type="Pfam" id="PF01494"/>
    </source>
</evidence>
<keyword evidence="9" id="KW-1185">Reference proteome</keyword>
<accession>A0AB34JKH5</accession>
<dbReference type="GO" id="GO:0071949">
    <property type="term" value="F:FAD binding"/>
    <property type="evidence" value="ECO:0007669"/>
    <property type="project" value="InterPro"/>
</dbReference>
<evidence type="ECO:0000313" key="9">
    <source>
        <dbReference type="Proteomes" id="UP001515480"/>
    </source>
</evidence>
<evidence type="ECO:0000256" key="2">
    <source>
        <dbReference type="ARBA" id="ARBA00022630"/>
    </source>
</evidence>
<keyword evidence="5" id="KW-0560">Oxidoreductase</keyword>
<dbReference type="EMBL" id="JBGBPQ010000006">
    <property type="protein sequence ID" value="KAL1522434.1"/>
    <property type="molecule type" value="Genomic_DNA"/>
</dbReference>
<dbReference type="InterPro" id="IPR002938">
    <property type="entry name" value="FAD-bd"/>
</dbReference>
<feature type="domain" description="FAD-binding" evidence="7">
    <location>
        <begin position="40"/>
        <end position="163"/>
    </location>
</feature>
<gene>
    <name evidence="8" type="ORF">AB1Y20_017423</name>
</gene>
<dbReference type="GO" id="GO:0004502">
    <property type="term" value="F:kynurenine 3-monooxygenase activity"/>
    <property type="evidence" value="ECO:0007669"/>
    <property type="project" value="TreeGrafter"/>
</dbReference>
<comment type="caution">
    <text evidence="8">The sequence shown here is derived from an EMBL/GenBank/DDBJ whole genome shotgun (WGS) entry which is preliminary data.</text>
</comment>
<evidence type="ECO:0000256" key="1">
    <source>
        <dbReference type="ARBA" id="ARBA00001974"/>
    </source>
</evidence>
<evidence type="ECO:0000313" key="8">
    <source>
        <dbReference type="EMBL" id="KAL1522434.1"/>
    </source>
</evidence>
<evidence type="ECO:0000256" key="5">
    <source>
        <dbReference type="ARBA" id="ARBA00023002"/>
    </source>
</evidence>
<dbReference type="AlphaFoldDB" id="A0AB34JKH5"/>